<dbReference type="PANTHER" id="PTHR11559">
    <property type="entry name" value="CARBOXYLESTERASE"/>
    <property type="match status" value="1"/>
</dbReference>
<organism evidence="3 4">
    <name type="scientific">Agromyces bracchium</name>
    <dbReference type="NCBI Taxonomy" id="88376"/>
    <lineage>
        <taxon>Bacteria</taxon>
        <taxon>Bacillati</taxon>
        <taxon>Actinomycetota</taxon>
        <taxon>Actinomycetes</taxon>
        <taxon>Micrococcales</taxon>
        <taxon>Microbacteriaceae</taxon>
        <taxon>Agromyces</taxon>
    </lineage>
</organism>
<dbReference type="InterPro" id="IPR002018">
    <property type="entry name" value="CarbesteraseB"/>
</dbReference>
<dbReference type="AlphaFoldDB" id="A0A6I3M3S1"/>
<sequence>MTQTDPTTTGTSPTHPSPAHPSQAHPSPAHPSPTEASPADPAGQLPLGEPTEFETPLGTFPAVAGDGVVRVRNVRYATARRFEAPVAAEIRPDEASALQDRRIACPQPQSPSDELLGRPLRGVEFDEDCLRLTITVPEGAPDEAMPVLVWVHGGSHVSGAGDLAGYDPAALVREQRVVVVSVTSRLGLLGYPTDAAHPANLGLLDLIAAFRWVGEHIAAFGGDPERITAIGQSSGGDALAHLIAADDARGLFRRVILQSAPLGIRTGRADMQRRMADAAGPLSPDATLEELFAAQARAKEAAAGSGLRSAMPFGPRAGVAPLPPEDRIEAAWREHAPGLDVLVTWNRDETAFFFEVDPKLAALAARPVVGSWLRRLIVARTTNAVYRSGSRRFARILDRGGAEVRVAEFDGHPDGSRIGSAHAIEVALLFPATEAWTGTPLLAPDGARSLVAAGAALRAAWAEFARTGSFPAGYVPTGHGWAGSLLARRV</sequence>
<feature type="compositionally biased region" description="Low complexity" evidence="1">
    <location>
        <begin position="20"/>
        <end position="39"/>
    </location>
</feature>
<keyword evidence="4" id="KW-1185">Reference proteome</keyword>
<feature type="domain" description="Carboxylesterase type B" evidence="2">
    <location>
        <begin position="73"/>
        <end position="357"/>
    </location>
</feature>
<name>A0A6I3M3S1_9MICO</name>
<evidence type="ECO:0000259" key="2">
    <source>
        <dbReference type="Pfam" id="PF00135"/>
    </source>
</evidence>
<evidence type="ECO:0000256" key="1">
    <source>
        <dbReference type="SAM" id="MobiDB-lite"/>
    </source>
</evidence>
<dbReference type="Proteomes" id="UP000433071">
    <property type="component" value="Unassembled WGS sequence"/>
</dbReference>
<comment type="caution">
    <text evidence="3">The sequence shown here is derived from an EMBL/GenBank/DDBJ whole genome shotgun (WGS) entry which is preliminary data.</text>
</comment>
<dbReference type="Gene3D" id="3.40.50.1820">
    <property type="entry name" value="alpha/beta hydrolase"/>
    <property type="match status" value="1"/>
</dbReference>
<feature type="region of interest" description="Disordered" evidence="1">
    <location>
        <begin position="1"/>
        <end position="61"/>
    </location>
</feature>
<protein>
    <submittedName>
        <fullName evidence="3">Carboxylesterase family protein</fullName>
    </submittedName>
</protein>
<proteinExistence type="predicted"/>
<dbReference type="RefSeq" id="WP_155050577.1">
    <property type="nucleotide sequence ID" value="NZ_BAAAIB010000003.1"/>
</dbReference>
<dbReference type="InterPro" id="IPR050309">
    <property type="entry name" value="Type-B_Carboxylest/Lipase"/>
</dbReference>
<dbReference type="Pfam" id="PF00135">
    <property type="entry name" value="COesterase"/>
    <property type="match status" value="1"/>
</dbReference>
<feature type="compositionally biased region" description="Low complexity" evidence="1">
    <location>
        <begin position="1"/>
        <end position="14"/>
    </location>
</feature>
<reference evidence="3 4" key="1">
    <citation type="submission" date="2019-11" db="EMBL/GenBank/DDBJ databases">
        <title>Agromyces kandeliae sp. nov., isolated from mangrove soil.</title>
        <authorList>
            <person name="Wang R."/>
        </authorList>
    </citation>
    <scope>NUCLEOTIDE SEQUENCE [LARGE SCALE GENOMIC DNA]</scope>
    <source>
        <strain evidence="3 4">JCM 11433</strain>
    </source>
</reference>
<gene>
    <name evidence="3" type="ORF">GJ743_03655</name>
</gene>
<evidence type="ECO:0000313" key="3">
    <source>
        <dbReference type="EMBL" id="MTH67468.1"/>
    </source>
</evidence>
<dbReference type="OrthoDB" id="3199405at2"/>
<dbReference type="SUPFAM" id="SSF53474">
    <property type="entry name" value="alpha/beta-Hydrolases"/>
    <property type="match status" value="1"/>
</dbReference>
<accession>A0A6I3M3S1</accession>
<dbReference type="EMBL" id="WMLB01000010">
    <property type="protein sequence ID" value="MTH67468.1"/>
    <property type="molecule type" value="Genomic_DNA"/>
</dbReference>
<evidence type="ECO:0000313" key="4">
    <source>
        <dbReference type="Proteomes" id="UP000433071"/>
    </source>
</evidence>
<dbReference type="InterPro" id="IPR029058">
    <property type="entry name" value="AB_hydrolase_fold"/>
</dbReference>